<name>A0A1G2TEI3_9BACT</name>
<dbReference type="Proteomes" id="UP000178175">
    <property type="component" value="Unassembled WGS sequence"/>
</dbReference>
<proteinExistence type="predicted"/>
<evidence type="ECO:0000313" key="1">
    <source>
        <dbReference type="EMBL" id="OHA95696.1"/>
    </source>
</evidence>
<dbReference type="SUPFAM" id="SSF53756">
    <property type="entry name" value="UDP-Glycosyltransferase/glycogen phosphorylase"/>
    <property type="match status" value="1"/>
</dbReference>
<dbReference type="Gene3D" id="3.40.50.2000">
    <property type="entry name" value="Glycogen Phosphorylase B"/>
    <property type="match status" value="1"/>
</dbReference>
<evidence type="ECO:0000313" key="2">
    <source>
        <dbReference type="Proteomes" id="UP000178175"/>
    </source>
</evidence>
<evidence type="ECO:0008006" key="3">
    <source>
        <dbReference type="Google" id="ProtNLM"/>
    </source>
</evidence>
<dbReference type="AlphaFoldDB" id="A0A1G2TEI3"/>
<organism evidence="1 2">
    <name type="scientific">Candidatus Zambryskibacteria bacterium RIFCSPHIGHO2_02_FULL_43_14</name>
    <dbReference type="NCBI Taxonomy" id="1802748"/>
    <lineage>
        <taxon>Bacteria</taxon>
        <taxon>Candidatus Zambryskiibacteriota</taxon>
    </lineage>
</organism>
<accession>A0A1G2TEI3</accession>
<protein>
    <recommendedName>
        <fullName evidence="3">Glycosyl transferase family 1 domain-containing protein</fullName>
    </recommendedName>
</protein>
<gene>
    <name evidence="1" type="ORF">A3C70_03245</name>
</gene>
<reference evidence="1 2" key="1">
    <citation type="journal article" date="2016" name="Nat. Commun.">
        <title>Thousands of microbial genomes shed light on interconnected biogeochemical processes in an aquifer system.</title>
        <authorList>
            <person name="Anantharaman K."/>
            <person name="Brown C.T."/>
            <person name="Hug L.A."/>
            <person name="Sharon I."/>
            <person name="Castelle C.J."/>
            <person name="Probst A.J."/>
            <person name="Thomas B.C."/>
            <person name="Singh A."/>
            <person name="Wilkins M.J."/>
            <person name="Karaoz U."/>
            <person name="Brodie E.L."/>
            <person name="Williams K.H."/>
            <person name="Hubbard S.S."/>
            <person name="Banfield J.F."/>
        </authorList>
    </citation>
    <scope>NUCLEOTIDE SEQUENCE [LARGE SCALE GENOMIC DNA]</scope>
</reference>
<dbReference type="EMBL" id="MHVR01000020">
    <property type="protein sequence ID" value="OHA95696.1"/>
    <property type="molecule type" value="Genomic_DNA"/>
</dbReference>
<comment type="caution">
    <text evidence="1">The sequence shown here is derived from an EMBL/GenBank/DDBJ whole genome shotgun (WGS) entry which is preliminary data.</text>
</comment>
<sequence length="314" mass="35934">MRILITTGLSSGSIGGPAQYGPRLKNEFERLGHNVKLAQYGSVESAMLKIWPSVYWADYILALDTFSVGVPSVLAAKLFGRKVIVRVGGDFLWSAYVNRTNEPITLPDFYENMPKLNVKERLIFSFTKKMVAGADFLAFNTEWQREIWQKRYDISYLKSGVVRNYIPEKREGEISTTKNFLWAGRVIPEKNPKMLEKFGVDVTTGKSHEEVLEKIRNSYVVVSLAFTDICPNFVIEGISFGKPFIMTRETGLNELMSKGGIFVNPCDEEEISRAFKAMLDEDTYNKYLEELNSLNLSHNWAKMAEEYLEIWKEI</sequence>